<dbReference type="InterPro" id="IPR000847">
    <property type="entry name" value="LysR_HTH_N"/>
</dbReference>
<dbReference type="RefSeq" id="WP_133768295.1">
    <property type="nucleotide sequence ID" value="NZ_SNZR01000011.1"/>
</dbReference>
<dbReference type="CDD" id="cd08422">
    <property type="entry name" value="PBP2_CrgA_like"/>
    <property type="match status" value="1"/>
</dbReference>
<dbReference type="GO" id="GO:0003700">
    <property type="term" value="F:DNA-binding transcription factor activity"/>
    <property type="evidence" value="ECO:0007669"/>
    <property type="project" value="InterPro"/>
</dbReference>
<dbReference type="GO" id="GO:0006351">
    <property type="term" value="P:DNA-templated transcription"/>
    <property type="evidence" value="ECO:0007669"/>
    <property type="project" value="TreeGrafter"/>
</dbReference>
<sequence length="319" mass="34082">MQRLPDLEAWAIFAKVAETGSYVRAAADLGLSKATVSKAVSRLEARLGATLFHRTSRRVSLSETGRSAAVHAARILAEGEAAEAEATAGSTQPRGLVRFAAPMSFGIAHVAPVLPDFLAAYPEVSVDLHLSDALVDLVGEGFDLSLRIAALADSSLRARRLCGVRRLLVGAPSYFQRMGRPEHPSDLARHVCLGYAYLATPDRWIFVDPAGEEASIRPVGPLRANNGDALGPALRAGLGLAVQPEFMVWQDLEAGLLEPAMPGWSLPEIALHLVTPPGSLRPARVTVLMEHLARSLSSAPWAKCDQAFAAPQPARARRD</sequence>
<protein>
    <submittedName>
        <fullName evidence="6">LysR family transcriptional regulator</fullName>
    </submittedName>
</protein>
<evidence type="ECO:0000256" key="2">
    <source>
        <dbReference type="ARBA" id="ARBA00023015"/>
    </source>
</evidence>
<keyword evidence="2" id="KW-0805">Transcription regulation</keyword>
<dbReference type="AlphaFoldDB" id="A0A4R7C4H7"/>
<dbReference type="InterPro" id="IPR036388">
    <property type="entry name" value="WH-like_DNA-bd_sf"/>
</dbReference>
<feature type="domain" description="HTH lysR-type" evidence="5">
    <location>
        <begin position="5"/>
        <end position="62"/>
    </location>
</feature>
<keyword evidence="4" id="KW-0804">Transcription</keyword>
<reference evidence="6 7" key="1">
    <citation type="submission" date="2019-03" db="EMBL/GenBank/DDBJ databases">
        <title>Genomic Encyclopedia of Type Strains, Phase IV (KMG-IV): sequencing the most valuable type-strain genomes for metagenomic binning, comparative biology and taxonomic classification.</title>
        <authorList>
            <person name="Goeker M."/>
        </authorList>
    </citation>
    <scope>NUCLEOTIDE SEQUENCE [LARGE SCALE GENOMIC DNA]</scope>
    <source>
        <strain evidence="6 7">DSM 25903</strain>
    </source>
</reference>
<dbReference type="Gene3D" id="1.10.10.10">
    <property type="entry name" value="Winged helix-like DNA-binding domain superfamily/Winged helix DNA-binding domain"/>
    <property type="match status" value="1"/>
</dbReference>
<dbReference type="PANTHER" id="PTHR30537">
    <property type="entry name" value="HTH-TYPE TRANSCRIPTIONAL REGULATOR"/>
    <property type="match status" value="1"/>
</dbReference>
<keyword evidence="7" id="KW-1185">Reference proteome</keyword>
<evidence type="ECO:0000256" key="1">
    <source>
        <dbReference type="ARBA" id="ARBA00009437"/>
    </source>
</evidence>
<dbReference type="InterPro" id="IPR005119">
    <property type="entry name" value="LysR_subst-bd"/>
</dbReference>
<gene>
    <name evidence="6" type="ORF">EV668_0534</name>
</gene>
<evidence type="ECO:0000256" key="3">
    <source>
        <dbReference type="ARBA" id="ARBA00023125"/>
    </source>
</evidence>
<dbReference type="InterPro" id="IPR058163">
    <property type="entry name" value="LysR-type_TF_proteobact-type"/>
</dbReference>
<dbReference type="Pfam" id="PF00126">
    <property type="entry name" value="HTH_1"/>
    <property type="match status" value="1"/>
</dbReference>
<dbReference type="SUPFAM" id="SSF53850">
    <property type="entry name" value="Periplasmic binding protein-like II"/>
    <property type="match status" value="1"/>
</dbReference>
<evidence type="ECO:0000256" key="4">
    <source>
        <dbReference type="ARBA" id="ARBA00023163"/>
    </source>
</evidence>
<evidence type="ECO:0000313" key="6">
    <source>
        <dbReference type="EMBL" id="TDR93278.1"/>
    </source>
</evidence>
<keyword evidence="3" id="KW-0238">DNA-binding</keyword>
<evidence type="ECO:0000313" key="7">
    <source>
        <dbReference type="Proteomes" id="UP000295122"/>
    </source>
</evidence>
<dbReference type="PANTHER" id="PTHR30537:SF5">
    <property type="entry name" value="HTH-TYPE TRANSCRIPTIONAL ACTIVATOR TTDR-RELATED"/>
    <property type="match status" value="1"/>
</dbReference>
<name>A0A4R7C4H7_9HYPH</name>
<accession>A0A4R7C4H7</accession>
<dbReference type="Pfam" id="PF03466">
    <property type="entry name" value="LysR_substrate"/>
    <property type="match status" value="1"/>
</dbReference>
<dbReference type="GO" id="GO:0043565">
    <property type="term" value="F:sequence-specific DNA binding"/>
    <property type="evidence" value="ECO:0007669"/>
    <property type="project" value="TreeGrafter"/>
</dbReference>
<dbReference type="Proteomes" id="UP000295122">
    <property type="component" value="Unassembled WGS sequence"/>
</dbReference>
<evidence type="ECO:0000259" key="5">
    <source>
        <dbReference type="PROSITE" id="PS50931"/>
    </source>
</evidence>
<dbReference type="SUPFAM" id="SSF46785">
    <property type="entry name" value="Winged helix' DNA-binding domain"/>
    <property type="match status" value="1"/>
</dbReference>
<comment type="similarity">
    <text evidence="1">Belongs to the LysR transcriptional regulatory family.</text>
</comment>
<dbReference type="Gene3D" id="3.40.190.290">
    <property type="match status" value="1"/>
</dbReference>
<dbReference type="FunFam" id="1.10.10.10:FF:000001">
    <property type="entry name" value="LysR family transcriptional regulator"/>
    <property type="match status" value="1"/>
</dbReference>
<dbReference type="OrthoDB" id="9812435at2"/>
<dbReference type="InterPro" id="IPR036390">
    <property type="entry name" value="WH_DNA-bd_sf"/>
</dbReference>
<dbReference type="PROSITE" id="PS50931">
    <property type="entry name" value="HTH_LYSR"/>
    <property type="match status" value="1"/>
</dbReference>
<organism evidence="6 7">
    <name type="scientific">Enterovirga rhinocerotis</name>
    <dbReference type="NCBI Taxonomy" id="1339210"/>
    <lineage>
        <taxon>Bacteria</taxon>
        <taxon>Pseudomonadati</taxon>
        <taxon>Pseudomonadota</taxon>
        <taxon>Alphaproteobacteria</taxon>
        <taxon>Hyphomicrobiales</taxon>
        <taxon>Methylobacteriaceae</taxon>
        <taxon>Enterovirga</taxon>
    </lineage>
</organism>
<comment type="caution">
    <text evidence="6">The sequence shown here is derived from an EMBL/GenBank/DDBJ whole genome shotgun (WGS) entry which is preliminary data.</text>
</comment>
<proteinExistence type="inferred from homology"/>
<dbReference type="EMBL" id="SNZR01000011">
    <property type="protein sequence ID" value="TDR93278.1"/>
    <property type="molecule type" value="Genomic_DNA"/>
</dbReference>